<dbReference type="EC" id="5.6.2.4" evidence="11"/>
<keyword evidence="5 11" id="KW-0378">Hydrolase</keyword>
<dbReference type="InterPro" id="IPR041236">
    <property type="entry name" value="PriA_C"/>
</dbReference>
<sequence length="824" mass="93718">MLSFGNQKDFQFAEVILPLNFANTLTYGVPVDMQQKIVPGMRVEVALKDNKFYAGIVLRLHNDKPEAYSIRPIRAILDPYPVVNQQQLDFWRWISSYYMASPGEVMNAALPAHLKLSNETHLEWTCRQDHDLHQWDDYTHRAIEQLILRKTITISELRQIVGSGQLSSVIHTLIENELVYVNEGLEPSYRPKKEKIVRLNDVFSDDEQLHILFEKLGKAPVQQNLLMAFLTLSRQEGFVRREDLLQQAKAKAPQLKPLVDKGVFLIEETVIDRVQLKSGKEPQSVILSEPQQRAFGEIGHAFSEKNVCLLEGVTASGKTLLYIELIKEQIAAGKQVLFLLPEIGITTQLVQRLLAHFGNELGVYHSRFSHNERVEIWEKVRKAEYKIVLGTRSALWLPFSALGLIIVDEEHDSSYKQHDMSPRFQARDAAIYLGGLYQARILLGSATPSVESVWNAQQGKYAHVLLSERYAGIALPAIQIVSAHTLNEKNAAGVRLLTPELLDAIQNTLTKRKQVILFQNKRGYVPFQMCRSCGWVPQCVNCAVSLTYHKPTNKLHCHYCGLKVPVVYRCQKCGSSDMQPRTFGTQKLEEEIQTLFPKARVARMDTDTTRGKLDFERLLEQLRLHAIDILIGTQMVVKGLDFPDVTLVGIISSDSLLSFPDFRVNERGFQLMSQVAGRAGRKDGDGKVLIQAFNTNHPVLHWVKDHNLRDFVAAELNERSQFLYPPFCRMIRITLRHHDEEKAIRAGGIIANQFENSESVIVRGPVPALISRVRNQYLQEVWLKVPHQSNVQEATKRDLLKARDLVHSQKGLSGVQIIFDVDPY</sequence>
<dbReference type="InterPro" id="IPR001650">
    <property type="entry name" value="Helicase_C-like"/>
</dbReference>
<evidence type="ECO:0000256" key="11">
    <source>
        <dbReference type="HAMAP-Rule" id="MF_00983"/>
    </source>
</evidence>
<evidence type="ECO:0000256" key="10">
    <source>
        <dbReference type="ARBA" id="ARBA00023235"/>
    </source>
</evidence>
<accession>A0ABP8MEP9</accession>
<dbReference type="Gene3D" id="3.40.50.300">
    <property type="entry name" value="P-loop containing nucleotide triphosphate hydrolases"/>
    <property type="match status" value="2"/>
</dbReference>
<keyword evidence="10 11" id="KW-0413">Isomerase</keyword>
<evidence type="ECO:0000256" key="6">
    <source>
        <dbReference type="ARBA" id="ARBA00022806"/>
    </source>
</evidence>
<dbReference type="InterPro" id="IPR041222">
    <property type="entry name" value="PriA_3primeBD"/>
</dbReference>
<keyword evidence="8 11" id="KW-0067">ATP-binding</keyword>
<dbReference type="InterPro" id="IPR011545">
    <property type="entry name" value="DEAD/DEAH_box_helicase_dom"/>
</dbReference>
<dbReference type="CDD" id="cd18804">
    <property type="entry name" value="SF2_C_priA"/>
    <property type="match status" value="1"/>
</dbReference>
<dbReference type="Gene3D" id="3.40.1440.60">
    <property type="entry name" value="PriA, 3(prime) DNA-binding domain"/>
    <property type="match status" value="1"/>
</dbReference>
<comment type="catalytic activity">
    <reaction evidence="11">
        <text>Couples ATP hydrolysis with the unwinding of duplex DNA by translocating in the 3'-5' direction.</text>
        <dbReference type="EC" id="5.6.2.4"/>
    </reaction>
</comment>
<dbReference type="EMBL" id="BAABEZ010000002">
    <property type="protein sequence ID" value="GAA4449328.1"/>
    <property type="molecule type" value="Genomic_DNA"/>
</dbReference>
<evidence type="ECO:0000256" key="2">
    <source>
        <dbReference type="ARBA" id="ARBA00022705"/>
    </source>
</evidence>
<comment type="subunit">
    <text evidence="11">Component of the replication restart primosome.</text>
</comment>
<evidence type="ECO:0000259" key="12">
    <source>
        <dbReference type="PROSITE" id="PS51192"/>
    </source>
</evidence>
<comment type="cofactor">
    <cofactor evidence="11">
        <name>Zn(2+)</name>
        <dbReference type="ChEBI" id="CHEBI:29105"/>
    </cofactor>
    <text evidence="11">Binds 2 zinc ions per subunit.</text>
</comment>
<feature type="binding site" evidence="11">
    <location>
        <position position="533"/>
    </location>
    <ligand>
        <name>Zn(2+)</name>
        <dbReference type="ChEBI" id="CHEBI:29105"/>
        <label>1</label>
    </ligand>
</feature>
<organism evidence="13 14">
    <name type="scientific">Rurimicrobium arvi</name>
    <dbReference type="NCBI Taxonomy" id="2049916"/>
    <lineage>
        <taxon>Bacteria</taxon>
        <taxon>Pseudomonadati</taxon>
        <taxon>Bacteroidota</taxon>
        <taxon>Chitinophagia</taxon>
        <taxon>Chitinophagales</taxon>
        <taxon>Chitinophagaceae</taxon>
        <taxon>Rurimicrobium</taxon>
    </lineage>
</organism>
<dbReference type="PROSITE" id="PS51192">
    <property type="entry name" value="HELICASE_ATP_BIND_1"/>
    <property type="match status" value="1"/>
</dbReference>
<feature type="domain" description="Helicase ATP-binding" evidence="12">
    <location>
        <begin position="299"/>
        <end position="466"/>
    </location>
</feature>
<keyword evidence="4 11" id="KW-0547">Nucleotide-binding</keyword>
<feature type="binding site" evidence="11">
    <location>
        <position position="557"/>
    </location>
    <ligand>
        <name>Zn(2+)</name>
        <dbReference type="ChEBI" id="CHEBI:29105"/>
        <label>2</label>
    </ligand>
</feature>
<dbReference type="Proteomes" id="UP001501410">
    <property type="component" value="Unassembled WGS sequence"/>
</dbReference>
<keyword evidence="1 11" id="KW-0639">Primosome</keyword>
<dbReference type="SMART" id="SM00487">
    <property type="entry name" value="DEXDc"/>
    <property type="match status" value="1"/>
</dbReference>
<reference evidence="14" key="1">
    <citation type="journal article" date="2019" name="Int. J. Syst. Evol. Microbiol.">
        <title>The Global Catalogue of Microorganisms (GCM) 10K type strain sequencing project: providing services to taxonomists for standard genome sequencing and annotation.</title>
        <authorList>
            <consortium name="The Broad Institute Genomics Platform"/>
            <consortium name="The Broad Institute Genome Sequencing Center for Infectious Disease"/>
            <person name="Wu L."/>
            <person name="Ma J."/>
        </authorList>
    </citation>
    <scope>NUCLEOTIDE SEQUENCE [LARGE SCALE GENOMIC DNA]</scope>
    <source>
        <strain evidence="14">JCM 31921</strain>
    </source>
</reference>
<dbReference type="HAMAP" id="MF_00983">
    <property type="entry name" value="PriA"/>
    <property type="match status" value="1"/>
</dbReference>
<feature type="binding site" evidence="11">
    <location>
        <position position="539"/>
    </location>
    <ligand>
        <name>Zn(2+)</name>
        <dbReference type="ChEBI" id="CHEBI:29105"/>
        <label>2</label>
    </ligand>
</feature>
<dbReference type="InterPro" id="IPR027417">
    <property type="entry name" value="P-loop_NTPase"/>
</dbReference>
<dbReference type="Pfam" id="PF18074">
    <property type="entry name" value="PriA_C"/>
    <property type="match status" value="1"/>
</dbReference>
<dbReference type="InterPro" id="IPR040498">
    <property type="entry name" value="PriA_CRR"/>
</dbReference>
<keyword evidence="9 11" id="KW-0238">DNA-binding</keyword>
<evidence type="ECO:0000256" key="3">
    <source>
        <dbReference type="ARBA" id="ARBA00022723"/>
    </source>
</evidence>
<dbReference type="CDD" id="cd17929">
    <property type="entry name" value="DEXHc_priA"/>
    <property type="match status" value="1"/>
</dbReference>
<evidence type="ECO:0000313" key="13">
    <source>
        <dbReference type="EMBL" id="GAA4449328.1"/>
    </source>
</evidence>
<comment type="similarity">
    <text evidence="11">Belongs to the helicase family. PriA subfamily.</text>
</comment>
<dbReference type="Pfam" id="PF17764">
    <property type="entry name" value="PriA_3primeBD"/>
    <property type="match status" value="1"/>
</dbReference>
<dbReference type="SUPFAM" id="SSF52540">
    <property type="entry name" value="P-loop containing nucleoside triphosphate hydrolases"/>
    <property type="match status" value="2"/>
</dbReference>
<gene>
    <name evidence="11 13" type="primary">priA</name>
    <name evidence="13" type="ORF">GCM10023092_03210</name>
</gene>
<dbReference type="NCBIfam" id="TIGR00595">
    <property type="entry name" value="priA"/>
    <property type="match status" value="1"/>
</dbReference>
<feature type="binding site" evidence="11">
    <location>
        <position position="560"/>
    </location>
    <ligand>
        <name>Zn(2+)</name>
        <dbReference type="ChEBI" id="CHEBI:29105"/>
        <label>2</label>
    </ligand>
</feature>
<comment type="function">
    <text evidence="11">Initiates the restart of stalled replication forks, which reloads the replicative helicase on sites other than the origin of replication. Recognizes and binds to abandoned replication forks and remodels them to uncover a helicase loading site. Promotes assembly of the primosome at these replication forks.</text>
</comment>
<keyword evidence="7 11" id="KW-0862">Zinc</keyword>
<proteinExistence type="inferred from homology"/>
<evidence type="ECO:0000256" key="8">
    <source>
        <dbReference type="ARBA" id="ARBA00022840"/>
    </source>
</evidence>
<protein>
    <recommendedName>
        <fullName evidence="11">Replication restart protein PriA</fullName>
    </recommendedName>
    <alternativeName>
        <fullName evidence="11">ATP-dependent DNA helicase PriA</fullName>
        <ecNumber evidence="11">5.6.2.4</ecNumber>
    </alternativeName>
    <alternativeName>
        <fullName evidence="11">DNA 3'-5' helicase PriA</fullName>
    </alternativeName>
</protein>
<dbReference type="InterPro" id="IPR042115">
    <property type="entry name" value="PriA_3primeBD_sf"/>
</dbReference>
<feature type="binding site" evidence="11">
    <location>
        <position position="542"/>
    </location>
    <ligand>
        <name>Zn(2+)</name>
        <dbReference type="ChEBI" id="CHEBI:29105"/>
        <label>2</label>
    </ligand>
</feature>
<evidence type="ECO:0000256" key="4">
    <source>
        <dbReference type="ARBA" id="ARBA00022741"/>
    </source>
</evidence>
<comment type="caution">
    <text evidence="13">The sequence shown here is derived from an EMBL/GenBank/DDBJ whole genome shotgun (WGS) entry which is preliminary data.</text>
</comment>
<dbReference type="InterPro" id="IPR005259">
    <property type="entry name" value="PriA"/>
</dbReference>
<evidence type="ECO:0000313" key="14">
    <source>
        <dbReference type="Proteomes" id="UP001501410"/>
    </source>
</evidence>
<evidence type="ECO:0000256" key="1">
    <source>
        <dbReference type="ARBA" id="ARBA00022515"/>
    </source>
</evidence>
<dbReference type="SMART" id="SM00490">
    <property type="entry name" value="HELICc"/>
    <property type="match status" value="1"/>
</dbReference>
<evidence type="ECO:0000256" key="9">
    <source>
        <dbReference type="ARBA" id="ARBA00023125"/>
    </source>
</evidence>
<evidence type="ECO:0000256" key="7">
    <source>
        <dbReference type="ARBA" id="ARBA00022833"/>
    </source>
</evidence>
<dbReference type="PANTHER" id="PTHR30580">
    <property type="entry name" value="PRIMOSOMAL PROTEIN N"/>
    <property type="match status" value="1"/>
</dbReference>
<feature type="binding site" evidence="11">
    <location>
        <position position="530"/>
    </location>
    <ligand>
        <name>Zn(2+)</name>
        <dbReference type="ChEBI" id="CHEBI:29105"/>
        <label>1</label>
    </ligand>
</feature>
<keyword evidence="6 11" id="KW-0347">Helicase</keyword>
<dbReference type="Pfam" id="PF00270">
    <property type="entry name" value="DEAD"/>
    <property type="match status" value="1"/>
</dbReference>
<dbReference type="Pfam" id="PF00271">
    <property type="entry name" value="Helicase_C"/>
    <property type="match status" value="1"/>
</dbReference>
<feature type="binding site" evidence="11">
    <location>
        <position position="573"/>
    </location>
    <ligand>
        <name>Zn(2+)</name>
        <dbReference type="ChEBI" id="CHEBI:29105"/>
        <label>1</label>
    </ligand>
</feature>
<keyword evidence="2 11" id="KW-0235">DNA replication</keyword>
<dbReference type="InterPro" id="IPR014001">
    <property type="entry name" value="Helicase_ATP-bd"/>
</dbReference>
<dbReference type="RefSeq" id="WP_344822012.1">
    <property type="nucleotide sequence ID" value="NZ_BAABEZ010000002.1"/>
</dbReference>
<feature type="binding site" evidence="11">
    <location>
        <position position="570"/>
    </location>
    <ligand>
        <name>Zn(2+)</name>
        <dbReference type="ChEBI" id="CHEBI:29105"/>
        <label>1</label>
    </ligand>
</feature>
<keyword evidence="14" id="KW-1185">Reference proteome</keyword>
<dbReference type="Pfam" id="PF18319">
    <property type="entry name" value="Zn_ribbon_PriA"/>
    <property type="match status" value="1"/>
</dbReference>
<dbReference type="PANTHER" id="PTHR30580:SF0">
    <property type="entry name" value="PRIMOSOMAL PROTEIN N"/>
    <property type="match status" value="1"/>
</dbReference>
<evidence type="ECO:0000256" key="5">
    <source>
        <dbReference type="ARBA" id="ARBA00022801"/>
    </source>
</evidence>
<comment type="catalytic activity">
    <reaction evidence="11">
        <text>ATP + H2O = ADP + phosphate + H(+)</text>
        <dbReference type="Rhea" id="RHEA:13065"/>
        <dbReference type="ChEBI" id="CHEBI:15377"/>
        <dbReference type="ChEBI" id="CHEBI:15378"/>
        <dbReference type="ChEBI" id="CHEBI:30616"/>
        <dbReference type="ChEBI" id="CHEBI:43474"/>
        <dbReference type="ChEBI" id="CHEBI:456216"/>
        <dbReference type="EC" id="5.6.2.4"/>
    </reaction>
</comment>
<name>A0ABP8MEP9_9BACT</name>
<keyword evidence="3 11" id="KW-0479">Metal-binding</keyword>